<reference evidence="2 3" key="1">
    <citation type="submission" date="2019-09" db="EMBL/GenBank/DDBJ databases">
        <title>Screening of Novel Bioactive Compounds from Soil-Associated.</title>
        <authorList>
            <person name="Gong X."/>
        </authorList>
    </citation>
    <scope>NUCLEOTIDE SEQUENCE [LARGE SCALE GENOMIC DNA]</scope>
    <source>
        <strain evidence="2 3">Gxj-6</strain>
    </source>
</reference>
<feature type="chain" id="PRO_5023919643" evidence="1">
    <location>
        <begin position="26"/>
        <end position="153"/>
    </location>
</feature>
<comment type="caution">
    <text evidence="2">The sequence shown here is derived from an EMBL/GenBank/DDBJ whole genome shotgun (WGS) entry which is preliminary data.</text>
</comment>
<dbReference type="AlphaFoldDB" id="A0A5J5KAS0"/>
<dbReference type="Proteomes" id="UP000327011">
    <property type="component" value="Unassembled WGS sequence"/>
</dbReference>
<organism evidence="2 3">
    <name type="scientific">Microbispora cellulosiformans</name>
    <dbReference type="NCBI Taxonomy" id="2614688"/>
    <lineage>
        <taxon>Bacteria</taxon>
        <taxon>Bacillati</taxon>
        <taxon>Actinomycetota</taxon>
        <taxon>Actinomycetes</taxon>
        <taxon>Streptosporangiales</taxon>
        <taxon>Streptosporangiaceae</taxon>
        <taxon>Microbispora</taxon>
    </lineage>
</organism>
<sequence>MRNRAIPLLLVLSSPVLLGLSGAEAAQASVRTEAGARAGNSNYSALYEISAVNRYGDRWRSTRNSGYAHGKAQSCVRTQGYDFFADRPNEKPRGWFFSLRKPNSDRIWASKDYKSNVRKACSPRVNRRGTFYTRVTVHPKIYLRKAEIWQYWT</sequence>
<keyword evidence="3" id="KW-1185">Reference proteome</keyword>
<feature type="signal peptide" evidence="1">
    <location>
        <begin position="1"/>
        <end position="25"/>
    </location>
</feature>
<dbReference type="EMBL" id="VYTZ01000001">
    <property type="protein sequence ID" value="KAA9381947.1"/>
    <property type="molecule type" value="Genomic_DNA"/>
</dbReference>
<evidence type="ECO:0000313" key="3">
    <source>
        <dbReference type="Proteomes" id="UP000327011"/>
    </source>
</evidence>
<keyword evidence="1" id="KW-0732">Signal</keyword>
<protein>
    <submittedName>
        <fullName evidence="2">Uncharacterized protein</fullName>
    </submittedName>
</protein>
<name>A0A5J5KAS0_9ACTN</name>
<gene>
    <name evidence="2" type="ORF">F5972_03820</name>
</gene>
<evidence type="ECO:0000256" key="1">
    <source>
        <dbReference type="SAM" id="SignalP"/>
    </source>
</evidence>
<evidence type="ECO:0000313" key="2">
    <source>
        <dbReference type="EMBL" id="KAA9381947.1"/>
    </source>
</evidence>
<accession>A0A5J5KAS0</accession>
<dbReference type="RefSeq" id="WP_150931041.1">
    <property type="nucleotide sequence ID" value="NZ_VYTZ01000001.1"/>
</dbReference>
<proteinExistence type="predicted"/>